<keyword evidence="2" id="KW-1185">Reference proteome</keyword>
<proteinExistence type="predicted"/>
<dbReference type="AlphaFoldDB" id="H0QZ55"/>
<sequence>MTCRVRHCPEQAVTAIDLDPNKIGGHFSYPMQPPVCQRHFDELSDPATQWACDDFSGNGPEVLIGETLSELNEWYITGNARISIGGTYRRQSADLPDLKHIELATRQVGTDKDGKVEFHATRENLAKLAHLLQGHAGN</sequence>
<evidence type="ECO:0000313" key="1">
    <source>
        <dbReference type="EMBL" id="GAB18106.1"/>
    </source>
</evidence>
<reference evidence="1 2" key="1">
    <citation type="submission" date="2011-12" db="EMBL/GenBank/DDBJ databases">
        <title>Whole genome shotgun sequence of Gordonia effusa NBRC 100432.</title>
        <authorList>
            <person name="Yoshida I."/>
            <person name="Takarada H."/>
            <person name="Hosoyama A."/>
            <person name="Tsuchikane K."/>
            <person name="Katsumata H."/>
            <person name="Yamazaki S."/>
            <person name="Fujita N."/>
        </authorList>
    </citation>
    <scope>NUCLEOTIDE SEQUENCE [LARGE SCALE GENOMIC DNA]</scope>
    <source>
        <strain evidence="1 2">NBRC 100432</strain>
    </source>
</reference>
<organism evidence="1 2">
    <name type="scientific">Gordonia effusa NBRC 100432</name>
    <dbReference type="NCBI Taxonomy" id="1077974"/>
    <lineage>
        <taxon>Bacteria</taxon>
        <taxon>Bacillati</taxon>
        <taxon>Actinomycetota</taxon>
        <taxon>Actinomycetes</taxon>
        <taxon>Mycobacteriales</taxon>
        <taxon>Gordoniaceae</taxon>
        <taxon>Gordonia</taxon>
    </lineage>
</organism>
<accession>H0QZ55</accession>
<dbReference type="RefSeq" id="WP_007317443.1">
    <property type="nucleotide sequence ID" value="NZ_BAEH01000046.1"/>
</dbReference>
<dbReference type="Proteomes" id="UP000035034">
    <property type="component" value="Unassembled WGS sequence"/>
</dbReference>
<comment type="caution">
    <text evidence="1">The sequence shown here is derived from an EMBL/GenBank/DDBJ whole genome shotgun (WGS) entry which is preliminary data.</text>
</comment>
<dbReference type="OrthoDB" id="7809546at2"/>
<evidence type="ECO:0000313" key="2">
    <source>
        <dbReference type="Proteomes" id="UP000035034"/>
    </source>
</evidence>
<protein>
    <submittedName>
        <fullName evidence="1">Uncharacterized protein</fullName>
    </submittedName>
</protein>
<name>H0QZ55_9ACTN</name>
<gene>
    <name evidence="1" type="ORF">GOEFS_046_00620</name>
</gene>
<dbReference type="EMBL" id="BAEH01000046">
    <property type="protein sequence ID" value="GAB18106.1"/>
    <property type="molecule type" value="Genomic_DNA"/>
</dbReference>